<reference evidence="2" key="1">
    <citation type="submission" date="2020-02" db="EMBL/GenBank/DDBJ databases">
        <authorList>
            <person name="Meier V. D."/>
        </authorList>
    </citation>
    <scope>NUCLEOTIDE SEQUENCE</scope>
    <source>
        <strain evidence="2">AVDCRST_MAG32</strain>
    </source>
</reference>
<dbReference type="EMBL" id="CADCUM010000098">
    <property type="protein sequence ID" value="CAA9394360.1"/>
    <property type="molecule type" value="Genomic_DNA"/>
</dbReference>
<feature type="compositionally biased region" description="Basic and acidic residues" evidence="1">
    <location>
        <begin position="93"/>
        <end position="105"/>
    </location>
</feature>
<proteinExistence type="predicted"/>
<feature type="compositionally biased region" description="Low complexity" evidence="1">
    <location>
        <begin position="404"/>
        <end position="413"/>
    </location>
</feature>
<gene>
    <name evidence="2" type="ORF">AVDCRST_MAG32-2449</name>
</gene>
<evidence type="ECO:0000256" key="1">
    <source>
        <dbReference type="SAM" id="MobiDB-lite"/>
    </source>
</evidence>
<dbReference type="EC" id="2.7.1.30" evidence="2"/>
<dbReference type="GO" id="GO:0004370">
    <property type="term" value="F:glycerol kinase activity"/>
    <property type="evidence" value="ECO:0007669"/>
    <property type="project" value="UniProtKB-EC"/>
</dbReference>
<feature type="region of interest" description="Disordered" evidence="1">
    <location>
        <begin position="148"/>
        <end position="241"/>
    </location>
</feature>
<name>A0A6J4NQA5_9ACTN</name>
<feature type="compositionally biased region" description="Basic residues" evidence="1">
    <location>
        <begin position="293"/>
        <end position="311"/>
    </location>
</feature>
<feature type="compositionally biased region" description="Basic and acidic residues" evidence="1">
    <location>
        <begin position="444"/>
        <end position="455"/>
    </location>
</feature>
<sequence length="490" mass="53307">VRPRHRRRHHRRHCRRGQPGGADRRQGLPGVPAALPPPRLGRALPGGDLAGDDRGDPRGPDQGRRVRARRGRDHQPAGDRGAVGPRDAGLAAARDRVAGPADGRHLRPAAGRGARGPRGRAHRPAPGPLLLGHQADVARRARAAHLGAGAVGSVRRGHRRLLPGRPDDTRHLARHRRLQRVPDAAARPRGRRLVRGALLALRRPPRRPAGPRPQLGGGRADGPGGLPRPLPADRRHRGRPAVSALRADLLRGRRVQVHLRHRLLHPHQHRVLAGAQRRGPAVHRGVAVPRRRPHLRAGGGHLRHRCRRAVAARRTAGGRVRGRDRRHRLDGRGHRRRRVRAGPHRAGRPPLGSSRPRHDPRHHPRHDPRPPRPGDPRGDRLRGPRRAGDAPRALRPAGRRRSGGQRPAVPAAGRPGGAAGGAPRDRGDHRAGCGVPRGPRHRRLGLDRRPPRDVGARPSLRARGRPRGAGRGVPALDPGRRARQGLGDGL</sequence>
<feature type="region of interest" description="Disordered" evidence="1">
    <location>
        <begin position="1"/>
        <end position="130"/>
    </location>
</feature>
<keyword evidence="2" id="KW-0418">Kinase</keyword>
<organism evidence="2">
    <name type="scientific">uncultured Nocardioides sp</name>
    <dbReference type="NCBI Taxonomy" id="198441"/>
    <lineage>
        <taxon>Bacteria</taxon>
        <taxon>Bacillati</taxon>
        <taxon>Actinomycetota</taxon>
        <taxon>Actinomycetes</taxon>
        <taxon>Propionibacteriales</taxon>
        <taxon>Nocardioidaceae</taxon>
        <taxon>Nocardioides</taxon>
        <taxon>environmental samples</taxon>
    </lineage>
</organism>
<evidence type="ECO:0000313" key="2">
    <source>
        <dbReference type="EMBL" id="CAA9394360.1"/>
    </source>
</evidence>
<feature type="compositionally biased region" description="Basic residues" evidence="1">
    <location>
        <begin position="1"/>
        <end position="16"/>
    </location>
</feature>
<dbReference type="AlphaFoldDB" id="A0A6J4NQA5"/>
<feature type="non-terminal residue" evidence="2">
    <location>
        <position position="1"/>
    </location>
</feature>
<feature type="compositionally biased region" description="Basic residues" evidence="1">
    <location>
        <begin position="320"/>
        <end position="347"/>
    </location>
</feature>
<feature type="compositionally biased region" description="Basic and acidic residues" evidence="1">
    <location>
        <begin position="51"/>
        <end position="64"/>
    </location>
</feature>
<feature type="non-terminal residue" evidence="2">
    <location>
        <position position="490"/>
    </location>
</feature>
<feature type="compositionally biased region" description="Basic and acidic residues" evidence="1">
    <location>
        <begin position="367"/>
        <end position="389"/>
    </location>
</feature>
<feature type="region of interest" description="Disordered" evidence="1">
    <location>
        <begin position="293"/>
        <end position="490"/>
    </location>
</feature>
<keyword evidence="2" id="KW-0808">Transferase</keyword>
<feature type="compositionally biased region" description="Gly residues" evidence="1">
    <location>
        <begin position="215"/>
        <end position="225"/>
    </location>
</feature>
<protein>
    <submittedName>
        <fullName evidence="2">Glycerol kinase</fullName>
        <ecNumber evidence="2">2.7.1.30</ecNumber>
    </submittedName>
</protein>
<accession>A0A6J4NQA5</accession>